<reference evidence="1" key="1">
    <citation type="submission" date="2019-04" db="EMBL/GenBank/DDBJ databases">
        <title>Sequencing of skin fungus with MAO and IRED activity.</title>
        <authorList>
            <person name="Marsaioli A.J."/>
            <person name="Bonatto J.M.C."/>
            <person name="Reis Junior O."/>
        </authorList>
    </citation>
    <scope>NUCLEOTIDE SEQUENCE</scope>
    <source>
        <strain evidence="1">28M1</strain>
    </source>
</reference>
<gene>
    <name evidence="1" type="ORF">E8E12_003683</name>
</gene>
<protein>
    <submittedName>
        <fullName evidence="1">Uncharacterized protein</fullName>
    </submittedName>
</protein>
<dbReference type="OrthoDB" id="291007at2759"/>
<dbReference type="EMBL" id="SWKV01000107">
    <property type="protein sequence ID" value="KAF3032223.1"/>
    <property type="molecule type" value="Genomic_DNA"/>
</dbReference>
<dbReference type="Proteomes" id="UP000758155">
    <property type="component" value="Unassembled WGS sequence"/>
</dbReference>
<evidence type="ECO:0000313" key="2">
    <source>
        <dbReference type="Proteomes" id="UP000758155"/>
    </source>
</evidence>
<evidence type="ECO:0000313" key="1">
    <source>
        <dbReference type="EMBL" id="KAF3032223.1"/>
    </source>
</evidence>
<keyword evidence="2" id="KW-1185">Reference proteome</keyword>
<organism evidence="1 2">
    <name type="scientific">Didymella heteroderae</name>
    <dbReference type="NCBI Taxonomy" id="1769908"/>
    <lineage>
        <taxon>Eukaryota</taxon>
        <taxon>Fungi</taxon>
        <taxon>Dikarya</taxon>
        <taxon>Ascomycota</taxon>
        <taxon>Pezizomycotina</taxon>
        <taxon>Dothideomycetes</taxon>
        <taxon>Pleosporomycetidae</taxon>
        <taxon>Pleosporales</taxon>
        <taxon>Pleosporineae</taxon>
        <taxon>Didymellaceae</taxon>
        <taxon>Didymella</taxon>
    </lineage>
</organism>
<dbReference type="AlphaFoldDB" id="A0A9P4WGZ8"/>
<accession>A0A9P4WGZ8</accession>
<proteinExistence type="predicted"/>
<name>A0A9P4WGZ8_9PLEO</name>
<comment type="caution">
    <text evidence="1">The sequence shown here is derived from an EMBL/GenBank/DDBJ whole genome shotgun (WGS) entry which is preliminary data.</text>
</comment>
<sequence>MNGIGLLGQNNSSAEIAVKIIDADPKSMGSVHAWAHWNMRLSIDAPHFTQDTMQELGHVLGEWANIQNPKVTEDELCLDHRKSGRNGCRCREYVKGNNLNGERIQAGSKEFDYKRITTYDSFESDVVVLL</sequence>